<proteinExistence type="inferred from homology"/>
<evidence type="ECO:0000256" key="4">
    <source>
        <dbReference type="ARBA" id="ARBA00022840"/>
    </source>
</evidence>
<accession>A0ABX8BAN4</accession>
<keyword evidence="8" id="KW-0963">Cytoplasm</keyword>
<evidence type="ECO:0000256" key="7">
    <source>
        <dbReference type="ARBA" id="ARBA00023235"/>
    </source>
</evidence>
<dbReference type="InterPro" id="IPR013758">
    <property type="entry name" value="Topo_IIA_A/C_ab"/>
</dbReference>
<dbReference type="SUPFAM" id="SSF101904">
    <property type="entry name" value="GyrA/ParC C-terminal domain-like"/>
    <property type="match status" value="1"/>
</dbReference>
<keyword evidence="12" id="KW-1185">Reference proteome</keyword>
<dbReference type="RefSeq" id="WP_211428620.1">
    <property type="nucleotide sequence ID" value="NZ_CP072648.1"/>
</dbReference>
<dbReference type="InterPro" id="IPR006691">
    <property type="entry name" value="GyrA/parC_rep"/>
</dbReference>
<evidence type="ECO:0000256" key="9">
    <source>
        <dbReference type="PROSITE-ProRule" id="PRU01384"/>
    </source>
</evidence>
<feature type="domain" description="Topo IIA-type catalytic" evidence="10">
    <location>
        <begin position="32"/>
        <end position="500"/>
    </location>
</feature>
<gene>
    <name evidence="8 11" type="primary">gyrA</name>
    <name evidence="11" type="ORF">J8C06_10365</name>
</gene>
<evidence type="ECO:0000256" key="1">
    <source>
        <dbReference type="ARBA" id="ARBA00000185"/>
    </source>
</evidence>
<keyword evidence="4 8" id="KW-0067">ATP-binding</keyword>
<dbReference type="Gene3D" id="2.120.10.90">
    <property type="entry name" value="DNA gyrase/topoisomerase IV, subunit A, C-terminal"/>
    <property type="match status" value="1"/>
</dbReference>
<evidence type="ECO:0000256" key="5">
    <source>
        <dbReference type="ARBA" id="ARBA00023029"/>
    </source>
</evidence>
<dbReference type="Gene3D" id="3.90.199.10">
    <property type="entry name" value="Topoisomerase II, domain 5"/>
    <property type="match status" value="1"/>
</dbReference>
<dbReference type="CDD" id="cd00187">
    <property type="entry name" value="TOP4c"/>
    <property type="match status" value="1"/>
</dbReference>
<sequence length="815" mass="90434">MDEQKLIPANIEDEMRRSYLDYAMSVIIGRALPDVRDGFKPVHRRVLWTMHELGNTHNKPYKKSARVVGDTIGKYHPHGDQAVYDTIVRLAQDFSMRVPLIDGQGNFGSVDGDAPAAMRYTEVRLARIADAMLADIEKDTVDFQENYDGSLVEPEVLPTRFPNLLVNGSSGIAVGMSTNIPPHNLTEVLDATIHLVNNPTATVEDLMKFIQGPDFPTAGFICGRKGIRDAYMTGRGSITMRARAAIDYVGGKGERERQAIVITELPYQVNKAKLLEKIAELVNEKRLEDIADLRDESDREGMRIVIELKRGAVAQVVLNNLFKLTPMQTNFGIINLAIVNGQPQILDLVETLRYFIEHRRDVVRRRTTFELEKAEARAHILEGLKKALDVLDEVIALIRAAKSSAEARDGLMARFAFSQRQAQAILEMQLQKLTGLERQKIVDEYEAILKRISELRAILESEAVLRAVIVSELQEVRKEYSEPRRTQIVDADTELTIEDLIPDEEVVITITRGGYIKRTPVSAYRTQKRGGTGRRGMATKAEDVVESLYIASTHSFLMIFTTKGQVYKIKVHEIPDAATAGRGKAIVNLIELPDGEKAAGTIPVREFASGQYVVLVTRRGTIKKTELSEYANIRSNGIIAMGVEENDELIAVQMSDGTKRILISTFNGQAICFNESDVRPMGRPAYGVIGIRLREDDYVTGMSVVTGTEDILAVSELGLGKRTPMSEYPVHHRGGQGVITMRVTERTGGVIKALPVKDDDQLMVITQQGQLVRVDVKPIRQTGRAAQGVKIINLSDGDKVVDASLVEAPSEETTP</sequence>
<name>A0ABX8BAN4_9BACT</name>
<dbReference type="InterPro" id="IPR005743">
    <property type="entry name" value="GyrA"/>
</dbReference>
<dbReference type="PANTHER" id="PTHR43493">
    <property type="entry name" value="DNA GYRASE/TOPOISOMERASE SUBUNIT A"/>
    <property type="match status" value="1"/>
</dbReference>
<comment type="caution">
    <text evidence="8">Lacks conserved residue(s) required for the propagation of feature annotation.</text>
</comment>
<protein>
    <recommendedName>
        <fullName evidence="8">DNA gyrase subunit A</fullName>
        <ecNumber evidence="8">5.6.2.2</ecNumber>
    </recommendedName>
</protein>
<evidence type="ECO:0000256" key="2">
    <source>
        <dbReference type="ARBA" id="ARBA00008263"/>
    </source>
</evidence>
<dbReference type="InterPro" id="IPR013757">
    <property type="entry name" value="Topo_IIA_A_a_sf"/>
</dbReference>
<reference evidence="11 12" key="1">
    <citation type="submission" date="2021-03" db="EMBL/GenBank/DDBJ databases">
        <title>Genomic and phenotypic characterization of Chloracidobacterium isolates provides evidence for multiple species.</title>
        <authorList>
            <person name="Saini M.K."/>
            <person name="Costas A.M.G."/>
            <person name="Tank M."/>
            <person name="Bryant D.A."/>
        </authorList>
    </citation>
    <scope>NUCLEOTIDE SEQUENCE [LARGE SCALE GENOMIC DNA]</scope>
    <source>
        <strain evidence="11 12">BV2-C</strain>
    </source>
</reference>
<dbReference type="EC" id="5.6.2.2" evidence="8"/>
<comment type="function">
    <text evidence="8">A type II topoisomerase that negatively supercoils closed circular double-stranded (ds) DNA in an ATP-dependent manner to modulate DNA topology and maintain chromosomes in an underwound state. Negative supercoiling favors strand separation, and DNA replication, transcription, recombination and repair, all of which involve strand separation. Also able to catalyze the interconversion of other topological isomers of dsDNA rings, including catenanes and knotted rings. Type II topoisomerases break and join 2 DNA strands simultaneously in an ATP-dependent manner.</text>
</comment>
<dbReference type="NCBIfam" id="NF004043">
    <property type="entry name" value="PRK05560.1"/>
    <property type="match status" value="1"/>
</dbReference>
<dbReference type="PROSITE" id="PS52040">
    <property type="entry name" value="TOPO_IIA"/>
    <property type="match status" value="1"/>
</dbReference>
<dbReference type="PANTHER" id="PTHR43493:SF5">
    <property type="entry name" value="DNA GYRASE SUBUNIT A, CHLOROPLASTIC_MITOCHONDRIAL"/>
    <property type="match status" value="1"/>
</dbReference>
<dbReference type="InterPro" id="IPR002205">
    <property type="entry name" value="Topo_IIA_dom_A"/>
</dbReference>
<comment type="subcellular location">
    <subcellularLocation>
        <location evidence="8">Cytoplasm</location>
    </subcellularLocation>
</comment>
<keyword evidence="3 8" id="KW-0547">Nucleotide-binding</keyword>
<dbReference type="Proteomes" id="UP000676506">
    <property type="component" value="Chromosome 1"/>
</dbReference>
<dbReference type="SUPFAM" id="SSF56719">
    <property type="entry name" value="Type II DNA topoisomerase"/>
    <property type="match status" value="1"/>
</dbReference>
<dbReference type="SMART" id="SM00434">
    <property type="entry name" value="TOP4c"/>
    <property type="match status" value="1"/>
</dbReference>
<keyword evidence="5 8" id="KW-0799">Topoisomerase</keyword>
<evidence type="ECO:0000256" key="6">
    <source>
        <dbReference type="ARBA" id="ARBA00023125"/>
    </source>
</evidence>
<evidence type="ECO:0000313" key="12">
    <source>
        <dbReference type="Proteomes" id="UP000676506"/>
    </source>
</evidence>
<dbReference type="InterPro" id="IPR013760">
    <property type="entry name" value="Topo_IIA-like_dom_sf"/>
</dbReference>
<evidence type="ECO:0000259" key="10">
    <source>
        <dbReference type="PROSITE" id="PS52040"/>
    </source>
</evidence>
<comment type="similarity">
    <text evidence="2 8">Belongs to the type II topoisomerase GyrA/ParC subunit family.</text>
</comment>
<keyword evidence="7 8" id="KW-0413">Isomerase</keyword>
<evidence type="ECO:0000313" key="11">
    <source>
        <dbReference type="EMBL" id="QUW02729.1"/>
    </source>
</evidence>
<dbReference type="InterPro" id="IPR035516">
    <property type="entry name" value="Gyrase/topoIV_suA_C"/>
</dbReference>
<keyword evidence="6 8" id="KW-0238">DNA-binding</keyword>
<dbReference type="Gene3D" id="1.10.268.10">
    <property type="entry name" value="Topoisomerase, domain 3"/>
    <property type="match status" value="1"/>
</dbReference>
<dbReference type="NCBIfam" id="TIGR01063">
    <property type="entry name" value="gyrA"/>
    <property type="match status" value="1"/>
</dbReference>
<comment type="catalytic activity">
    <reaction evidence="1 8 9">
        <text>ATP-dependent breakage, passage and rejoining of double-stranded DNA.</text>
        <dbReference type="EC" id="5.6.2.2"/>
    </reaction>
</comment>
<feature type="active site" description="O-(5'-phospho-DNA)-tyrosine intermediate" evidence="8 9">
    <location>
        <position position="120"/>
    </location>
</feature>
<evidence type="ECO:0000256" key="8">
    <source>
        <dbReference type="HAMAP-Rule" id="MF_01897"/>
    </source>
</evidence>
<comment type="miscellaneous">
    <text evidence="8">Few gyrases are as efficient as E.coli at forming negative supercoils. Not all organisms have 2 type II topoisomerases; in organisms with a single type II topoisomerase this enzyme also has to decatenate newly replicated chromosomes.</text>
</comment>
<dbReference type="Pfam" id="PF00521">
    <property type="entry name" value="DNA_topoisoIV"/>
    <property type="match status" value="1"/>
</dbReference>
<dbReference type="InterPro" id="IPR050220">
    <property type="entry name" value="Type_II_DNA_Topoisomerases"/>
</dbReference>
<comment type="subunit">
    <text evidence="8">Heterotetramer, composed of two GyrA and two GyrB chains. In the heterotetramer, GyrA contains the active site tyrosine that forms a transient covalent intermediate with DNA, while GyrB binds cofactors and catalyzes ATP hydrolysis.</text>
</comment>
<dbReference type="Gene3D" id="3.30.1360.40">
    <property type="match status" value="1"/>
</dbReference>
<dbReference type="EMBL" id="CP072648">
    <property type="protein sequence ID" value="QUW02729.1"/>
    <property type="molecule type" value="Genomic_DNA"/>
</dbReference>
<dbReference type="NCBIfam" id="NF004044">
    <property type="entry name" value="PRK05561.1"/>
    <property type="match status" value="1"/>
</dbReference>
<evidence type="ECO:0000256" key="3">
    <source>
        <dbReference type="ARBA" id="ARBA00022741"/>
    </source>
</evidence>
<dbReference type="HAMAP" id="MF_01897">
    <property type="entry name" value="GyrA"/>
    <property type="match status" value="1"/>
</dbReference>
<dbReference type="Pfam" id="PF03989">
    <property type="entry name" value="DNA_gyraseA_C"/>
    <property type="match status" value="6"/>
</dbReference>
<organism evidence="11 12">
    <name type="scientific">Chloracidobacterium validum</name>
    <dbReference type="NCBI Taxonomy" id="2821543"/>
    <lineage>
        <taxon>Bacteria</taxon>
        <taxon>Pseudomonadati</taxon>
        <taxon>Acidobacteriota</taxon>
        <taxon>Terriglobia</taxon>
        <taxon>Terriglobales</taxon>
        <taxon>Acidobacteriaceae</taxon>
        <taxon>Chloracidobacterium</taxon>
    </lineage>
</organism>